<keyword evidence="4" id="KW-0808">Transferase</keyword>
<dbReference type="InterPro" id="IPR052162">
    <property type="entry name" value="Sensor_kinase/Photoreceptor"/>
</dbReference>
<dbReference type="InterPro" id="IPR036890">
    <property type="entry name" value="HATPase_C_sf"/>
</dbReference>
<dbReference type="Pfam" id="PF07695">
    <property type="entry name" value="7TMR-DISM_7TM"/>
    <property type="match status" value="1"/>
</dbReference>
<dbReference type="InterPro" id="IPR004358">
    <property type="entry name" value="Sig_transdc_His_kin-like_C"/>
</dbReference>
<organism evidence="9 10">
    <name type="scientific">Marivirga lumbricoides</name>
    <dbReference type="NCBI Taxonomy" id="1046115"/>
    <lineage>
        <taxon>Bacteria</taxon>
        <taxon>Pseudomonadati</taxon>
        <taxon>Bacteroidota</taxon>
        <taxon>Cytophagia</taxon>
        <taxon>Cytophagales</taxon>
        <taxon>Marivirgaceae</taxon>
        <taxon>Marivirga</taxon>
    </lineage>
</organism>
<dbReference type="Proteomes" id="UP000636010">
    <property type="component" value="Unassembled WGS sequence"/>
</dbReference>
<feature type="transmembrane region" description="Helical" evidence="7">
    <location>
        <begin position="338"/>
        <end position="357"/>
    </location>
</feature>
<evidence type="ECO:0000256" key="1">
    <source>
        <dbReference type="ARBA" id="ARBA00000085"/>
    </source>
</evidence>
<feature type="transmembrane region" description="Helical" evidence="7">
    <location>
        <begin position="217"/>
        <end position="243"/>
    </location>
</feature>
<feature type="transmembrane region" description="Helical" evidence="7">
    <location>
        <begin position="249"/>
        <end position="272"/>
    </location>
</feature>
<accession>A0ABQ1MDC9</accession>
<evidence type="ECO:0000256" key="3">
    <source>
        <dbReference type="ARBA" id="ARBA00022553"/>
    </source>
</evidence>
<evidence type="ECO:0000256" key="7">
    <source>
        <dbReference type="SAM" id="Phobius"/>
    </source>
</evidence>
<dbReference type="GO" id="GO:0016301">
    <property type="term" value="F:kinase activity"/>
    <property type="evidence" value="ECO:0007669"/>
    <property type="project" value="UniProtKB-KW"/>
</dbReference>
<keyword evidence="7" id="KW-0472">Membrane</keyword>
<feature type="transmembrane region" description="Helical" evidence="7">
    <location>
        <begin position="284"/>
        <end position="303"/>
    </location>
</feature>
<evidence type="ECO:0000256" key="6">
    <source>
        <dbReference type="SAM" id="Coils"/>
    </source>
</evidence>
<comment type="catalytic activity">
    <reaction evidence="1">
        <text>ATP + protein L-histidine = ADP + protein N-phospho-L-histidine.</text>
        <dbReference type="EC" id="2.7.13.3"/>
    </reaction>
</comment>
<dbReference type="SMART" id="SM00387">
    <property type="entry name" value="HATPase_c"/>
    <property type="match status" value="1"/>
</dbReference>
<keyword evidence="7" id="KW-0812">Transmembrane</keyword>
<dbReference type="Gene3D" id="1.10.287.130">
    <property type="match status" value="1"/>
</dbReference>
<dbReference type="PRINTS" id="PR00344">
    <property type="entry name" value="BCTRLSENSOR"/>
</dbReference>
<dbReference type="SUPFAM" id="SSF47384">
    <property type="entry name" value="Homodimeric domain of signal transducing histidine kinase"/>
    <property type="match status" value="1"/>
</dbReference>
<dbReference type="Gene3D" id="2.60.40.2380">
    <property type="match status" value="1"/>
</dbReference>
<protein>
    <recommendedName>
        <fullName evidence="2">histidine kinase</fullName>
        <ecNumber evidence="2">2.7.13.3</ecNumber>
    </recommendedName>
</protein>
<feature type="coiled-coil region" evidence="6">
    <location>
        <begin position="421"/>
        <end position="505"/>
    </location>
</feature>
<sequence length="723" mass="83225">MRALIRIFSVVLLFIGFLAHSTAAREPVLKVLAGQKYEEIGQDILIFKDYTHQVSFQEILSEQYQKQFERGNQDVLSFGLQDISLWLKINVELEHSESVPYMLEIAFPTLDSIFYFYQDGDRWGEMFAGDRIPFSEREIDHKNFVFPIQPAPRKITTVYLRIRNKGSIILPIKIAPKEGFFAADLQEELLYGIFYGIMIVMFLYNLFLAFAARSLSYLYYIGIIAGNLFSLSALNGHAFQYLWPNNPWWANHVIIFGIGFWIFSGNLFAIRFLESNKNSRGYHIGFKVMRFMGLIIIVLAFVLDYEISLVIANYTLAFNCVYLLANGILFWRKGVKVAEIFTMAWALYLIGILLYTLRNLGFLPVNFMTTHVLEFGAVSEVILLSISFGYKYRLLEVDKKKAQKNVLDIMTRSQELIQLQNDDLEHRIQERTQELKQKQDEVLQQNEELNAKNEKLTEAQTIIEQQNILLRKYNDDLENQVATRTNDLQQSNQELAQNVQQLEQYAFMTAHNLRAPVARLLGLTNLLELSPDTDKQEWMMILSKIKEEGNSLDAVIKDMNAIIQLRSAADVELEWVNIEEKVNQVKRILKNSIAVSKIEILLNTKAFTEIKSNPTYIESILYNLISNAIKYKAPGDHSYIEIKTERLEENLLVSVRDNGVGINLDKYGNQLFGMYKRFHPHIEGKGLGLFLVKSQMSILGGDVKVESTPGLGTTFKLFFPLSL</sequence>
<feature type="transmembrane region" description="Helical" evidence="7">
    <location>
        <begin position="189"/>
        <end position="210"/>
    </location>
</feature>
<keyword evidence="5 9" id="KW-0418">Kinase</keyword>
<dbReference type="Pfam" id="PF07696">
    <property type="entry name" value="7TMR-DISMED2"/>
    <property type="match status" value="1"/>
</dbReference>
<dbReference type="PANTHER" id="PTHR43304">
    <property type="entry name" value="PHYTOCHROME-LIKE PROTEIN CPH1"/>
    <property type="match status" value="1"/>
</dbReference>
<dbReference type="PROSITE" id="PS50109">
    <property type="entry name" value="HIS_KIN"/>
    <property type="match status" value="1"/>
</dbReference>
<evidence type="ECO:0000313" key="10">
    <source>
        <dbReference type="Proteomes" id="UP000636010"/>
    </source>
</evidence>
<dbReference type="InterPro" id="IPR036097">
    <property type="entry name" value="HisK_dim/P_sf"/>
</dbReference>
<keyword evidence="10" id="KW-1185">Reference proteome</keyword>
<gene>
    <name evidence="9" type="primary">ladS</name>
    <name evidence="9" type="ORF">GCM10011506_23180</name>
</gene>
<evidence type="ECO:0000259" key="8">
    <source>
        <dbReference type="PROSITE" id="PS50109"/>
    </source>
</evidence>
<comment type="caution">
    <text evidence="9">The sequence shown here is derived from an EMBL/GenBank/DDBJ whole genome shotgun (WGS) entry which is preliminary data.</text>
</comment>
<name>A0ABQ1MDC9_9BACT</name>
<feature type="transmembrane region" description="Helical" evidence="7">
    <location>
        <begin position="309"/>
        <end position="331"/>
    </location>
</feature>
<evidence type="ECO:0000256" key="5">
    <source>
        <dbReference type="ARBA" id="ARBA00022777"/>
    </source>
</evidence>
<reference evidence="10" key="1">
    <citation type="journal article" date="2019" name="Int. J. Syst. Evol. Microbiol.">
        <title>The Global Catalogue of Microorganisms (GCM) 10K type strain sequencing project: providing services to taxonomists for standard genome sequencing and annotation.</title>
        <authorList>
            <consortium name="The Broad Institute Genomics Platform"/>
            <consortium name="The Broad Institute Genome Sequencing Center for Infectious Disease"/>
            <person name="Wu L."/>
            <person name="Ma J."/>
        </authorList>
    </citation>
    <scope>NUCLEOTIDE SEQUENCE [LARGE SCALE GENOMIC DNA]</scope>
    <source>
        <strain evidence="10">CGMCC 1.10832</strain>
    </source>
</reference>
<dbReference type="Gene3D" id="3.30.565.10">
    <property type="entry name" value="Histidine kinase-like ATPase, C-terminal domain"/>
    <property type="match status" value="1"/>
</dbReference>
<dbReference type="EC" id="2.7.13.3" evidence="2"/>
<evidence type="ECO:0000256" key="2">
    <source>
        <dbReference type="ARBA" id="ARBA00012438"/>
    </source>
</evidence>
<dbReference type="EMBL" id="BMEC01000007">
    <property type="protein sequence ID" value="GGC37146.1"/>
    <property type="molecule type" value="Genomic_DNA"/>
</dbReference>
<keyword evidence="3" id="KW-0597">Phosphoprotein</keyword>
<dbReference type="InterPro" id="IPR005467">
    <property type="entry name" value="His_kinase_dom"/>
</dbReference>
<evidence type="ECO:0000256" key="4">
    <source>
        <dbReference type="ARBA" id="ARBA00022679"/>
    </source>
</evidence>
<dbReference type="SUPFAM" id="SSF55874">
    <property type="entry name" value="ATPase domain of HSP90 chaperone/DNA topoisomerase II/histidine kinase"/>
    <property type="match status" value="1"/>
</dbReference>
<dbReference type="InterPro" id="IPR011623">
    <property type="entry name" value="7TMR_DISM_rcpt_extracell_dom1"/>
</dbReference>
<dbReference type="InterPro" id="IPR003594">
    <property type="entry name" value="HATPase_dom"/>
</dbReference>
<evidence type="ECO:0000313" key="9">
    <source>
        <dbReference type="EMBL" id="GGC37146.1"/>
    </source>
</evidence>
<dbReference type="RefSeq" id="WP_188463520.1">
    <property type="nucleotide sequence ID" value="NZ_BAABHU010000007.1"/>
</dbReference>
<proteinExistence type="predicted"/>
<dbReference type="InterPro" id="IPR011622">
    <property type="entry name" value="7TMR_DISM_rcpt_extracell_dom2"/>
</dbReference>
<feature type="domain" description="Histidine kinase" evidence="8">
    <location>
        <begin position="508"/>
        <end position="723"/>
    </location>
</feature>
<keyword evidence="6" id="KW-0175">Coiled coil</keyword>
<keyword evidence="7" id="KW-1133">Transmembrane helix</keyword>
<dbReference type="Pfam" id="PF02518">
    <property type="entry name" value="HATPase_c"/>
    <property type="match status" value="1"/>
</dbReference>
<dbReference type="PANTHER" id="PTHR43304:SF1">
    <property type="entry name" value="PAC DOMAIN-CONTAINING PROTEIN"/>
    <property type="match status" value="1"/>
</dbReference>